<accession>Q8GCT0</accession>
<dbReference type="AlphaFoldDB" id="Q8GCT0"/>
<evidence type="ECO:0000313" key="5">
    <source>
        <dbReference type="EMBL" id="AAN86540.1"/>
    </source>
</evidence>
<protein>
    <recommendedName>
        <fullName evidence="3">4a-hydroxytetrahydrobiopterin dehydratase</fullName>
        <ecNumber evidence="3">4.2.1.96</ecNumber>
    </recommendedName>
</protein>
<evidence type="ECO:0000256" key="1">
    <source>
        <dbReference type="ARBA" id="ARBA00001554"/>
    </source>
</evidence>
<dbReference type="PANTHER" id="PTHR12599">
    <property type="entry name" value="PTERIN-4-ALPHA-CARBINOLAMINE DEHYDRATASE"/>
    <property type="match status" value="1"/>
</dbReference>
<dbReference type="InterPro" id="IPR036428">
    <property type="entry name" value="PCD_sf"/>
</dbReference>
<dbReference type="EC" id="4.2.1.96" evidence="3"/>
<dbReference type="GO" id="GO:0008124">
    <property type="term" value="F:4-alpha-hydroxytetrahydrobiopterin dehydratase activity"/>
    <property type="evidence" value="ECO:0007669"/>
    <property type="project" value="UniProtKB-EC"/>
</dbReference>
<evidence type="ECO:0000256" key="3">
    <source>
        <dbReference type="ARBA" id="ARBA00013252"/>
    </source>
</evidence>
<dbReference type="CDD" id="cd00913">
    <property type="entry name" value="PCD_DCoH_subfamily_a"/>
    <property type="match status" value="1"/>
</dbReference>
<dbReference type="Pfam" id="PF01329">
    <property type="entry name" value="Pterin_4a"/>
    <property type="match status" value="1"/>
</dbReference>
<evidence type="ECO:0000256" key="4">
    <source>
        <dbReference type="ARBA" id="ARBA00023239"/>
    </source>
</evidence>
<evidence type="ECO:0000256" key="2">
    <source>
        <dbReference type="ARBA" id="ARBA00006472"/>
    </source>
</evidence>
<reference evidence="5" key="1">
    <citation type="journal article" date="2004" name="Arch. Microbiol.">
        <title>Identification and characterization of the cytoplasmic tungstate/molybdate-binding protein (Mop) from Eubacterium acidaminophilum.</title>
        <authorList>
            <person name="Makdessi K."/>
            <person name="Fritsche K."/>
            <person name="Pich A."/>
            <person name="Andreesen J.R."/>
        </authorList>
    </citation>
    <scope>NUCLEOTIDE SEQUENCE</scope>
</reference>
<comment type="similarity">
    <text evidence="2">Belongs to the pterin-4-alpha-carbinolamine dehydratase family.</text>
</comment>
<sequence>MRIICLRRDHIMKSELENKKCVPCELGTNPLNHSDIMVFSDILSDGWEVINDVKIEKKFKFKDFKEALEFTNKVGALAEEEGHHPDIQLSWGKVVISLTTHKIHGLSENDFIMAVKIDKL</sequence>
<dbReference type="InterPro" id="IPR001533">
    <property type="entry name" value="Pterin_deHydtase"/>
</dbReference>
<dbReference type="PANTHER" id="PTHR12599:SF0">
    <property type="entry name" value="PTERIN-4-ALPHA-CARBINOLAMINE DEHYDRATASE"/>
    <property type="match status" value="1"/>
</dbReference>
<dbReference type="Gene3D" id="3.30.1360.20">
    <property type="entry name" value="Transcriptional coactivator/pterin dehydratase"/>
    <property type="match status" value="1"/>
</dbReference>
<dbReference type="EMBL" id="AY166689">
    <property type="protein sequence ID" value="AAN86540.1"/>
    <property type="molecule type" value="Genomic_DNA"/>
</dbReference>
<comment type="catalytic activity">
    <reaction evidence="1">
        <text>(4aS,6R)-4a-hydroxy-L-erythro-5,6,7,8-tetrahydrobiopterin = (6R)-L-erythro-6,7-dihydrobiopterin + H2O</text>
        <dbReference type="Rhea" id="RHEA:11920"/>
        <dbReference type="ChEBI" id="CHEBI:15377"/>
        <dbReference type="ChEBI" id="CHEBI:15642"/>
        <dbReference type="ChEBI" id="CHEBI:43120"/>
        <dbReference type="EC" id="4.2.1.96"/>
    </reaction>
</comment>
<proteinExistence type="inferred from homology"/>
<keyword evidence="4" id="KW-0456">Lyase</keyword>
<dbReference type="GO" id="GO:0006729">
    <property type="term" value="P:tetrahydrobiopterin biosynthetic process"/>
    <property type="evidence" value="ECO:0007669"/>
    <property type="project" value="InterPro"/>
</dbReference>
<dbReference type="SUPFAM" id="SSF55248">
    <property type="entry name" value="PCD-like"/>
    <property type="match status" value="1"/>
</dbReference>
<organism evidence="5">
    <name type="scientific">Peptoclostridium acidaminophilum</name>
    <name type="common">Eubacterium acidaminophilum</name>
    <dbReference type="NCBI Taxonomy" id="1731"/>
    <lineage>
        <taxon>Bacteria</taxon>
        <taxon>Bacillati</taxon>
        <taxon>Bacillota</taxon>
        <taxon>Clostridia</taxon>
        <taxon>Peptostreptococcales</taxon>
        <taxon>Peptoclostridiaceae</taxon>
        <taxon>Peptoclostridium</taxon>
    </lineage>
</organism>
<name>Q8GCT0_PEPAC</name>